<evidence type="ECO:0000313" key="3">
    <source>
        <dbReference type="Proteomes" id="UP000076447"/>
    </source>
</evidence>
<keyword evidence="4" id="KW-1185">Reference proteome</keyword>
<name>A0A163S6P5_9CELL</name>
<dbReference type="EMBL" id="LRIE01000061">
    <property type="protein sequence ID" value="KZM36069.1"/>
    <property type="molecule type" value="Genomic_DNA"/>
</dbReference>
<dbReference type="RefSeq" id="WP_139107696.1">
    <property type="nucleotide sequence ID" value="NZ_LRIE01000061.1"/>
</dbReference>
<evidence type="ECO:0000313" key="1">
    <source>
        <dbReference type="EMBL" id="KZM36069.1"/>
    </source>
</evidence>
<dbReference type="Proteomes" id="UP000076447">
    <property type="component" value="Unassembled WGS sequence"/>
</dbReference>
<proteinExistence type="predicted"/>
<evidence type="ECO:0000313" key="4">
    <source>
        <dbReference type="Proteomes" id="UP000093412"/>
    </source>
</evidence>
<reference evidence="2 4" key="2">
    <citation type="submission" date="2016-06" db="EMBL/GenBank/DDBJ databases">
        <title>Genome sequence of Oerskovia enterophila DSM 43852.</title>
        <authorList>
            <person name="Poehlein A."/>
            <person name="Jag V."/>
            <person name="Bengelsdorf F.R."/>
            <person name="Daniel R."/>
            <person name="Duerre P."/>
        </authorList>
    </citation>
    <scope>NUCLEOTIDE SEQUENCE [LARGE SCALE GENOMIC DNA]</scope>
    <source>
        <strain evidence="2 4">DSM 43852</strain>
    </source>
</reference>
<protein>
    <recommendedName>
        <fullName evidence="5">Helix-turn-helix DNA binding domain protein</fullName>
    </recommendedName>
</protein>
<evidence type="ECO:0000313" key="2">
    <source>
        <dbReference type="EMBL" id="OCI32317.1"/>
    </source>
</evidence>
<gene>
    <name evidence="2" type="ORF">OERS_09260</name>
    <name evidence="1" type="ORF">OJAG_12730</name>
</gene>
<organism evidence="1 3">
    <name type="scientific">Oerskovia enterophila</name>
    <dbReference type="NCBI Taxonomy" id="43678"/>
    <lineage>
        <taxon>Bacteria</taxon>
        <taxon>Bacillati</taxon>
        <taxon>Actinomycetota</taxon>
        <taxon>Actinomycetes</taxon>
        <taxon>Micrococcales</taxon>
        <taxon>Cellulomonadaceae</taxon>
        <taxon>Oerskovia</taxon>
    </lineage>
</organism>
<dbReference type="PATRIC" id="fig|43678.3.peg.1331"/>
<evidence type="ECO:0008006" key="5">
    <source>
        <dbReference type="Google" id="ProtNLM"/>
    </source>
</evidence>
<dbReference type="EMBL" id="MAQA01000007">
    <property type="protein sequence ID" value="OCI32317.1"/>
    <property type="molecule type" value="Genomic_DNA"/>
</dbReference>
<accession>A0A163S6P5</accession>
<reference evidence="1 3" key="1">
    <citation type="submission" date="2016-01" db="EMBL/GenBank/DDBJ databases">
        <title>Genome sequence of Oerskovia enterophila VJag, an agar and cellulose degrading bacterium.</title>
        <authorList>
            <person name="Poehlein A."/>
            <person name="Jag V."/>
            <person name="Bengelsdorf F."/>
            <person name="Duerre P."/>
            <person name="Daniel R."/>
        </authorList>
    </citation>
    <scope>NUCLEOTIDE SEQUENCE [LARGE SCALE GENOMIC DNA]</scope>
    <source>
        <strain evidence="1 3">VJag</strain>
    </source>
</reference>
<sequence length="282" mass="31289">MDARTALDARTDLLWIVERWPRLQARLHGGGGNALTGMPSVATEAPLPIDVAVSDLMREIEDQARIYAAVLLDEVPPEHGCDGQCVKAWLAAAAEATRAGQPVPAAPSWWNCPDRRAPITTSTMPALLGQVAERYGHFTQDEREALDFCDEAHDFRERVHKMLEQPAPPTYLGPCRARGTDGAGCRGELYLREGRDGGTCRECGTEFTHDEQQAYVRDALEDRLMTPAEIVRALKIVGHEVKPGTVFKWVQREKLEEVVDGLYRLADALDLAERPRRKQVAA</sequence>
<dbReference type="OrthoDB" id="3298569at2"/>
<dbReference type="AlphaFoldDB" id="A0A163S6P5"/>
<dbReference type="Proteomes" id="UP000093412">
    <property type="component" value="Unassembled WGS sequence"/>
</dbReference>
<comment type="caution">
    <text evidence="1">The sequence shown here is derived from an EMBL/GenBank/DDBJ whole genome shotgun (WGS) entry which is preliminary data.</text>
</comment>